<dbReference type="AlphaFoldDB" id="A0A7W3MSK8"/>
<keyword evidence="1" id="KW-0805">Transcription regulation</keyword>
<gene>
    <name evidence="5" type="ORF">HNR21_000004</name>
</gene>
<keyword evidence="3" id="KW-0804">Transcription</keyword>
<feature type="domain" description="HTH marR-type" evidence="4">
    <location>
        <begin position="23"/>
        <end position="158"/>
    </location>
</feature>
<comment type="caution">
    <text evidence="5">The sequence shown here is derived from an EMBL/GenBank/DDBJ whole genome shotgun (WGS) entry which is preliminary data.</text>
</comment>
<dbReference type="PRINTS" id="PR00598">
    <property type="entry name" value="HTHMARR"/>
</dbReference>
<dbReference type="PROSITE" id="PS50995">
    <property type="entry name" value="HTH_MARR_2"/>
    <property type="match status" value="1"/>
</dbReference>
<dbReference type="RefSeq" id="WP_182703554.1">
    <property type="nucleotide sequence ID" value="NZ_JACJII010000001.1"/>
</dbReference>
<dbReference type="PANTHER" id="PTHR42756:SF1">
    <property type="entry name" value="TRANSCRIPTIONAL REPRESSOR OF EMRAB OPERON"/>
    <property type="match status" value="1"/>
</dbReference>
<accession>A0A7W3MSK8</accession>
<evidence type="ECO:0000313" key="6">
    <source>
        <dbReference type="Proteomes" id="UP000539313"/>
    </source>
</evidence>
<dbReference type="InterPro" id="IPR036388">
    <property type="entry name" value="WH-like_DNA-bd_sf"/>
</dbReference>
<dbReference type="GO" id="GO:0003677">
    <property type="term" value="F:DNA binding"/>
    <property type="evidence" value="ECO:0007669"/>
    <property type="project" value="UniProtKB-KW"/>
</dbReference>
<keyword evidence="6" id="KW-1185">Reference proteome</keyword>
<dbReference type="EMBL" id="JACJII010000001">
    <property type="protein sequence ID" value="MBA9001122.1"/>
    <property type="molecule type" value="Genomic_DNA"/>
</dbReference>
<dbReference type="InterPro" id="IPR036390">
    <property type="entry name" value="WH_DNA-bd_sf"/>
</dbReference>
<dbReference type="SUPFAM" id="SSF46785">
    <property type="entry name" value="Winged helix' DNA-binding domain"/>
    <property type="match status" value="1"/>
</dbReference>
<evidence type="ECO:0000256" key="3">
    <source>
        <dbReference type="ARBA" id="ARBA00023163"/>
    </source>
</evidence>
<dbReference type="SMART" id="SM00347">
    <property type="entry name" value="HTH_MARR"/>
    <property type="match status" value="1"/>
</dbReference>
<evidence type="ECO:0000259" key="4">
    <source>
        <dbReference type="PROSITE" id="PS50995"/>
    </source>
</evidence>
<proteinExistence type="predicted"/>
<organism evidence="5 6">
    <name type="scientific">Thermomonospora cellulosilytica</name>
    <dbReference type="NCBI Taxonomy" id="1411118"/>
    <lineage>
        <taxon>Bacteria</taxon>
        <taxon>Bacillati</taxon>
        <taxon>Actinomycetota</taxon>
        <taxon>Actinomycetes</taxon>
        <taxon>Streptosporangiales</taxon>
        <taxon>Thermomonosporaceae</taxon>
        <taxon>Thermomonospora</taxon>
    </lineage>
</organism>
<evidence type="ECO:0000256" key="2">
    <source>
        <dbReference type="ARBA" id="ARBA00023125"/>
    </source>
</evidence>
<dbReference type="InterPro" id="IPR023187">
    <property type="entry name" value="Tscrpt_reg_MarR-type_CS"/>
</dbReference>
<dbReference type="PROSITE" id="PS01117">
    <property type="entry name" value="HTH_MARR_1"/>
    <property type="match status" value="1"/>
</dbReference>
<reference evidence="5 6" key="1">
    <citation type="submission" date="2020-08" db="EMBL/GenBank/DDBJ databases">
        <title>Sequencing the genomes of 1000 actinobacteria strains.</title>
        <authorList>
            <person name="Klenk H.-P."/>
        </authorList>
    </citation>
    <scope>NUCLEOTIDE SEQUENCE [LARGE SCALE GENOMIC DNA]</scope>
    <source>
        <strain evidence="5 6">DSM 45823</strain>
    </source>
</reference>
<keyword evidence="2 5" id="KW-0238">DNA-binding</keyword>
<name>A0A7W3MSK8_9ACTN</name>
<dbReference type="GO" id="GO:0003700">
    <property type="term" value="F:DNA-binding transcription factor activity"/>
    <property type="evidence" value="ECO:0007669"/>
    <property type="project" value="InterPro"/>
</dbReference>
<dbReference type="Proteomes" id="UP000539313">
    <property type="component" value="Unassembled WGS sequence"/>
</dbReference>
<dbReference type="PANTHER" id="PTHR42756">
    <property type="entry name" value="TRANSCRIPTIONAL REGULATOR, MARR"/>
    <property type="match status" value="1"/>
</dbReference>
<evidence type="ECO:0000313" key="5">
    <source>
        <dbReference type="EMBL" id="MBA9001122.1"/>
    </source>
</evidence>
<dbReference type="Gene3D" id="1.10.10.10">
    <property type="entry name" value="Winged helix-like DNA-binding domain superfamily/Winged helix DNA-binding domain"/>
    <property type="match status" value="1"/>
</dbReference>
<sequence>MRDGVDRILDQWRAERPDIDPSPMGIVGRVARVHRLLDRALGDNFAAHGLQRGEFDILATLRRSGPPYRLTAGALTASAMVTSGAITNRIDRLAAKGLVTRETDPANRRSVLITLTDEGRRLVDRVLLTHVDLESRLLSGLTPQDRETLAAVLRKLLVTLGDTDPTS</sequence>
<dbReference type="InterPro" id="IPR000835">
    <property type="entry name" value="HTH_MarR-typ"/>
</dbReference>
<protein>
    <submittedName>
        <fullName evidence="5">DNA-binding MarR family transcriptional regulator</fullName>
    </submittedName>
</protein>
<evidence type="ECO:0000256" key="1">
    <source>
        <dbReference type="ARBA" id="ARBA00023015"/>
    </source>
</evidence>
<dbReference type="Pfam" id="PF12802">
    <property type="entry name" value="MarR_2"/>
    <property type="match status" value="1"/>
</dbReference>